<evidence type="ECO:0000259" key="2">
    <source>
        <dbReference type="Pfam" id="PF03959"/>
    </source>
</evidence>
<dbReference type="InterPro" id="IPR029058">
    <property type="entry name" value="AB_hydrolase_fold"/>
</dbReference>
<comment type="caution">
    <text evidence="3">The sequence shown here is derived from an EMBL/GenBank/DDBJ whole genome shotgun (WGS) entry which is preliminary data.</text>
</comment>
<keyword evidence="4" id="KW-1185">Reference proteome</keyword>
<protein>
    <recommendedName>
        <fullName evidence="2">Serine hydrolase domain-containing protein</fullName>
    </recommendedName>
</protein>
<proteinExistence type="predicted"/>
<dbReference type="EMBL" id="CAMPGE010019793">
    <property type="protein sequence ID" value="CAI2378104.1"/>
    <property type="molecule type" value="Genomic_DNA"/>
</dbReference>
<reference evidence="3" key="1">
    <citation type="submission" date="2023-07" db="EMBL/GenBank/DDBJ databases">
        <authorList>
            <consortium name="AG Swart"/>
            <person name="Singh M."/>
            <person name="Singh A."/>
            <person name="Seah K."/>
            <person name="Emmerich C."/>
        </authorList>
    </citation>
    <scope>NUCLEOTIDE SEQUENCE</scope>
    <source>
        <strain evidence="3">DP1</strain>
    </source>
</reference>
<dbReference type="AlphaFoldDB" id="A0AAD1XSN1"/>
<evidence type="ECO:0000256" key="1">
    <source>
        <dbReference type="ARBA" id="ARBA00022801"/>
    </source>
</evidence>
<dbReference type="InterPro" id="IPR050593">
    <property type="entry name" value="LovG"/>
</dbReference>
<organism evidence="3 4">
    <name type="scientific">Euplotes crassus</name>
    <dbReference type="NCBI Taxonomy" id="5936"/>
    <lineage>
        <taxon>Eukaryota</taxon>
        <taxon>Sar</taxon>
        <taxon>Alveolata</taxon>
        <taxon>Ciliophora</taxon>
        <taxon>Intramacronucleata</taxon>
        <taxon>Spirotrichea</taxon>
        <taxon>Hypotrichia</taxon>
        <taxon>Euplotida</taxon>
        <taxon>Euplotidae</taxon>
        <taxon>Moneuplotes</taxon>
    </lineage>
</organism>
<dbReference type="PANTHER" id="PTHR48070">
    <property type="entry name" value="ESTERASE OVCA2"/>
    <property type="match status" value="1"/>
</dbReference>
<dbReference type="InterPro" id="IPR005645">
    <property type="entry name" value="FSH-like_dom"/>
</dbReference>
<evidence type="ECO:0000313" key="3">
    <source>
        <dbReference type="EMBL" id="CAI2378104.1"/>
    </source>
</evidence>
<dbReference type="Pfam" id="PF03959">
    <property type="entry name" value="FSH1"/>
    <property type="match status" value="1"/>
</dbReference>
<evidence type="ECO:0000313" key="4">
    <source>
        <dbReference type="Proteomes" id="UP001295684"/>
    </source>
</evidence>
<dbReference type="GO" id="GO:0005634">
    <property type="term" value="C:nucleus"/>
    <property type="evidence" value="ECO:0007669"/>
    <property type="project" value="TreeGrafter"/>
</dbReference>
<sequence>MSKLRVLCLHGVYNNIEVMKHQFAYYEYLFSDFIEFDYLQAPHECDEVYDPKIAEKFDGPFYRWIKYDAKNDLWHGHIESAMIIKDHFENNGHYDGIIAFSQGGYMTRTMLKAVECGLPDLQINPGFVVLIGSPIPHDNVFGDLNAGDYKCPVLYIFGEHDEIANAQKRAICPRGDTTTIIHEKGHVMPKFTGEHMDTFINFFNRFYEEKFDKPMTFDFSIDEEFKQNFIENNKKGILKNSSLHKI</sequence>
<name>A0AAD1XSN1_EUPCR</name>
<dbReference type="GO" id="GO:0016787">
    <property type="term" value="F:hydrolase activity"/>
    <property type="evidence" value="ECO:0007669"/>
    <property type="project" value="UniProtKB-KW"/>
</dbReference>
<dbReference type="GO" id="GO:0005737">
    <property type="term" value="C:cytoplasm"/>
    <property type="evidence" value="ECO:0007669"/>
    <property type="project" value="TreeGrafter"/>
</dbReference>
<feature type="domain" description="Serine hydrolase" evidence="2">
    <location>
        <begin position="2"/>
        <end position="191"/>
    </location>
</feature>
<dbReference type="Proteomes" id="UP001295684">
    <property type="component" value="Unassembled WGS sequence"/>
</dbReference>
<keyword evidence="1" id="KW-0378">Hydrolase</keyword>
<gene>
    <name evidence="3" type="ORF">ECRASSUSDP1_LOCUS19496</name>
</gene>
<dbReference type="Gene3D" id="3.40.50.1820">
    <property type="entry name" value="alpha/beta hydrolase"/>
    <property type="match status" value="1"/>
</dbReference>
<dbReference type="PANTHER" id="PTHR48070:SF6">
    <property type="entry name" value="ESTERASE OVCA2"/>
    <property type="match status" value="1"/>
</dbReference>
<dbReference type="SUPFAM" id="SSF53474">
    <property type="entry name" value="alpha/beta-Hydrolases"/>
    <property type="match status" value="1"/>
</dbReference>
<accession>A0AAD1XSN1</accession>